<gene>
    <name evidence="3" type="ORF">CCALI_00801</name>
</gene>
<sequence>MKLKRLGRTGLKVSEICLGTMTFGMQADEATAFAIMDKAAEAGINFIDTADVYPVPVTPETVGRTEEIVGKWLKNRREDFILATKCRGTMGPRPWDEGLSRKHILQAVEASLKRLQTDYIDLYQTHSPDPDTPIDETLRALDDLVHQGKVRYIGCSNYQAWQLAKALWVSDKYGLARFDTVQPRYNLLFRQIEYELLPLCREEEIGVITYNPLAGGFLTGKYRRDAPPAAGSRFDIMQGRSPLYHQRYWQEAQFTAVETLRAFFEPRGKSLAQVALAWVLHQPDVTSAILGATRPEQLEETLKAVHLQLDQEELEVCDAVWYSLPRPRDPSIAVR</sequence>
<dbReference type="PANTHER" id="PTHR43364:SF4">
    <property type="entry name" value="NAD(P)-LINKED OXIDOREDUCTASE SUPERFAMILY PROTEIN"/>
    <property type="match status" value="1"/>
</dbReference>
<dbReference type="PATRIC" id="fig|1303518.3.peg.810"/>
<evidence type="ECO:0000259" key="2">
    <source>
        <dbReference type="Pfam" id="PF00248"/>
    </source>
</evidence>
<reference evidence="4" key="1">
    <citation type="submission" date="2013-03" db="EMBL/GenBank/DDBJ databases">
        <title>Genome sequence of Chthonomonas calidirosea, the first sequenced genome from the Armatimonadetes phylum (formally candidate division OP10).</title>
        <authorList>
            <person name="Lee K.C.Y."/>
            <person name="Morgan X.C."/>
            <person name="Dunfield P.F."/>
            <person name="Tamas I."/>
            <person name="Houghton K.M."/>
            <person name="Vyssotski M."/>
            <person name="Ryan J.L.J."/>
            <person name="Lagutin K."/>
            <person name="McDonald I.R."/>
            <person name="Stott M.B."/>
        </authorList>
    </citation>
    <scope>NUCLEOTIDE SEQUENCE [LARGE SCALE GENOMIC DNA]</scope>
    <source>
        <strain evidence="4">DSM 23976 / ICMP 18418 / T49</strain>
    </source>
</reference>
<dbReference type="InterPro" id="IPR050523">
    <property type="entry name" value="AKR_Detox_Biosynth"/>
</dbReference>
<proteinExistence type="predicted"/>
<organism evidence="3 4">
    <name type="scientific">Chthonomonas calidirosea (strain DSM 23976 / ICMP 18418 / T49)</name>
    <dbReference type="NCBI Taxonomy" id="1303518"/>
    <lineage>
        <taxon>Bacteria</taxon>
        <taxon>Bacillati</taxon>
        <taxon>Armatimonadota</taxon>
        <taxon>Chthonomonadia</taxon>
        <taxon>Chthonomonadales</taxon>
        <taxon>Chthonomonadaceae</taxon>
        <taxon>Chthonomonas</taxon>
    </lineage>
</organism>
<name>S0ET64_CHTCT</name>
<dbReference type="SUPFAM" id="SSF51430">
    <property type="entry name" value="NAD(P)-linked oxidoreductase"/>
    <property type="match status" value="1"/>
</dbReference>
<evidence type="ECO:0000313" key="4">
    <source>
        <dbReference type="Proteomes" id="UP000014227"/>
    </source>
</evidence>
<dbReference type="Pfam" id="PF00248">
    <property type="entry name" value="Aldo_ket_red"/>
    <property type="match status" value="1"/>
</dbReference>
<dbReference type="Proteomes" id="UP000014227">
    <property type="component" value="Chromosome I"/>
</dbReference>
<dbReference type="Gene3D" id="3.20.20.100">
    <property type="entry name" value="NADP-dependent oxidoreductase domain"/>
    <property type="match status" value="1"/>
</dbReference>
<dbReference type="OrthoDB" id="9803483at2"/>
<dbReference type="RefSeq" id="WP_016482186.1">
    <property type="nucleotide sequence ID" value="NC_021487.1"/>
</dbReference>
<dbReference type="InterPro" id="IPR020471">
    <property type="entry name" value="AKR"/>
</dbReference>
<dbReference type="EMBL" id="HF951689">
    <property type="protein sequence ID" value="CCW34626.1"/>
    <property type="molecule type" value="Genomic_DNA"/>
</dbReference>
<evidence type="ECO:0000313" key="3">
    <source>
        <dbReference type="EMBL" id="CCW34626.1"/>
    </source>
</evidence>
<protein>
    <submittedName>
        <fullName evidence="3">Predicted oxidoreductases (Related to aryl-alcohol dehydrogenases)</fullName>
        <ecNumber evidence="3">1.1.1.91</ecNumber>
    </submittedName>
</protein>
<dbReference type="PRINTS" id="PR00069">
    <property type="entry name" value="ALDKETRDTASE"/>
</dbReference>
<dbReference type="STRING" id="454171.CP488_00350"/>
<dbReference type="KEGG" id="ccz:CCALI_00801"/>
<dbReference type="FunFam" id="3.20.20.100:FF:000004">
    <property type="entry name" value="Oxidoreductase, aldo/keto reductase"/>
    <property type="match status" value="1"/>
</dbReference>
<accession>S0ET64</accession>
<dbReference type="InterPro" id="IPR023210">
    <property type="entry name" value="NADP_OxRdtase_dom"/>
</dbReference>
<dbReference type="InterPro" id="IPR036812">
    <property type="entry name" value="NAD(P)_OxRdtase_dom_sf"/>
</dbReference>
<dbReference type="PANTHER" id="PTHR43364">
    <property type="entry name" value="NADH-SPECIFIC METHYLGLYOXAL REDUCTASE-RELATED"/>
    <property type="match status" value="1"/>
</dbReference>
<dbReference type="GO" id="GO:0047681">
    <property type="term" value="F:aryl-alcohol dehydrogenase (NADP+) activity"/>
    <property type="evidence" value="ECO:0007669"/>
    <property type="project" value="UniProtKB-EC"/>
</dbReference>
<dbReference type="GO" id="GO:0005829">
    <property type="term" value="C:cytosol"/>
    <property type="evidence" value="ECO:0007669"/>
    <property type="project" value="TreeGrafter"/>
</dbReference>
<dbReference type="EC" id="1.1.1.91" evidence="3"/>
<evidence type="ECO:0000256" key="1">
    <source>
        <dbReference type="ARBA" id="ARBA00023002"/>
    </source>
</evidence>
<dbReference type="eggNOG" id="COG0667">
    <property type="taxonomic scope" value="Bacteria"/>
</dbReference>
<dbReference type="HOGENOM" id="CLU_023205_2_0_0"/>
<dbReference type="CDD" id="cd19087">
    <property type="entry name" value="AKR_AKR12A1_B1_C1"/>
    <property type="match status" value="1"/>
</dbReference>
<keyword evidence="1 3" id="KW-0560">Oxidoreductase</keyword>
<dbReference type="AlphaFoldDB" id="S0ET64"/>
<dbReference type="InParanoid" id="S0ET64"/>
<keyword evidence="4" id="KW-1185">Reference proteome</keyword>
<feature type="domain" description="NADP-dependent oxidoreductase" evidence="2">
    <location>
        <begin position="15"/>
        <end position="321"/>
    </location>
</feature>